<dbReference type="EMBL" id="JACHMO010000001">
    <property type="protein sequence ID" value="MBB5804857.1"/>
    <property type="molecule type" value="Genomic_DNA"/>
</dbReference>
<dbReference type="InterPro" id="IPR025683">
    <property type="entry name" value="Protein_beta"/>
</dbReference>
<evidence type="ECO:0000313" key="1">
    <source>
        <dbReference type="EMBL" id="MBB5804857.1"/>
    </source>
</evidence>
<gene>
    <name evidence="1" type="ORF">F4560_004625</name>
</gene>
<proteinExistence type="predicted"/>
<organism evidence="1 2">
    <name type="scientific">Saccharothrix ecbatanensis</name>
    <dbReference type="NCBI Taxonomy" id="1105145"/>
    <lineage>
        <taxon>Bacteria</taxon>
        <taxon>Bacillati</taxon>
        <taxon>Actinomycetota</taxon>
        <taxon>Actinomycetes</taxon>
        <taxon>Pseudonocardiales</taxon>
        <taxon>Pseudonocardiaceae</taxon>
        <taxon>Saccharothrix</taxon>
    </lineage>
</organism>
<name>A0A7W9HM63_9PSEU</name>
<comment type="caution">
    <text evidence="1">The sequence shown here is derived from an EMBL/GenBank/DDBJ whole genome shotgun (WGS) entry which is preliminary data.</text>
</comment>
<protein>
    <recommendedName>
        <fullName evidence="3">T4 beta protein</fullName>
    </recommendedName>
</protein>
<dbReference type="Pfam" id="PF14350">
    <property type="entry name" value="Beta_protein"/>
    <property type="match status" value="1"/>
</dbReference>
<dbReference type="AlphaFoldDB" id="A0A7W9HM63"/>
<accession>A0A7W9HM63</accession>
<dbReference type="Proteomes" id="UP000552097">
    <property type="component" value="Unassembled WGS sequence"/>
</dbReference>
<sequence length="365" mass="38788">MTFTPLVALKSKKGELDALRHLPAIPATRPAILVELLDSVGVAEGGQLLPGLTRAAVDAAAHDKPLWIDAHLLSATSPLARQPGGPFEFLDKQIGNALHDELGLLALDVTALIPVIADSATDDELRTISLLRQHRPRDVVVRVRGVATPPAEVVDRLRRVVSRTGVEAGQLHAVLDLGFVETVQPTQVTRAARLIGTVLDAIGPSSTTLLAGSIPAGRNGFATTARHRPEVPLWHAVTEQTGGVVNYGDYGVVHPVPPKGGAPGPRTVNPYLYYTAPGSMVALRRQLAREDGKPVRGAAVEAFTALAEELLARPEFAGRNFSWGDHELTRCGRGGGRTAGTVPRWIAIATSHHIGHVTRRAPSDL</sequence>
<reference evidence="1 2" key="1">
    <citation type="submission" date="2020-08" db="EMBL/GenBank/DDBJ databases">
        <title>Sequencing the genomes of 1000 actinobacteria strains.</title>
        <authorList>
            <person name="Klenk H.-P."/>
        </authorList>
    </citation>
    <scope>NUCLEOTIDE SEQUENCE [LARGE SCALE GENOMIC DNA]</scope>
    <source>
        <strain evidence="1 2">DSM 45486</strain>
    </source>
</reference>
<evidence type="ECO:0000313" key="2">
    <source>
        <dbReference type="Proteomes" id="UP000552097"/>
    </source>
</evidence>
<evidence type="ECO:0008006" key="3">
    <source>
        <dbReference type="Google" id="ProtNLM"/>
    </source>
</evidence>
<keyword evidence="2" id="KW-1185">Reference proteome</keyword>
<dbReference type="RefSeq" id="WP_184922984.1">
    <property type="nucleotide sequence ID" value="NZ_JACHMO010000001.1"/>
</dbReference>